<evidence type="ECO:0000313" key="16">
    <source>
        <dbReference type="Proteomes" id="UP000217895"/>
    </source>
</evidence>
<dbReference type="InterPro" id="IPR036942">
    <property type="entry name" value="Beta-barrel_TonB_sf"/>
</dbReference>
<dbReference type="PROSITE" id="PS01156">
    <property type="entry name" value="TONB_DEPENDENT_REC_2"/>
    <property type="match status" value="1"/>
</dbReference>
<dbReference type="Pfam" id="PF00593">
    <property type="entry name" value="TonB_dep_Rec_b-barrel"/>
    <property type="match status" value="1"/>
</dbReference>
<comment type="subcellular location">
    <subcellularLocation>
        <location evidence="1 9">Cell outer membrane</location>
        <topology evidence="1 9">Multi-pass membrane protein</topology>
    </subcellularLocation>
</comment>
<dbReference type="PROSITE" id="PS52016">
    <property type="entry name" value="TONB_DEPENDENT_REC_3"/>
    <property type="match status" value="1"/>
</dbReference>
<keyword evidence="3 9" id="KW-1134">Transmembrane beta strand</keyword>
<feature type="chain" id="PRO_5011117389" description="Ferric aerobactin receptor" evidence="11">
    <location>
        <begin position="27"/>
        <end position="863"/>
    </location>
</feature>
<dbReference type="InterPro" id="IPR021731">
    <property type="entry name" value="AMIN_dom"/>
</dbReference>
<evidence type="ECO:0000256" key="5">
    <source>
        <dbReference type="ARBA" id="ARBA00022729"/>
    </source>
</evidence>
<dbReference type="GO" id="GO:0015344">
    <property type="term" value="F:siderophore uptake transmembrane transporter activity"/>
    <property type="evidence" value="ECO:0007669"/>
    <property type="project" value="TreeGrafter"/>
</dbReference>
<evidence type="ECO:0000256" key="1">
    <source>
        <dbReference type="ARBA" id="ARBA00004571"/>
    </source>
</evidence>
<geneLocation type="plasmid" evidence="15">
    <name>plasmid2</name>
</geneLocation>
<feature type="signal peptide" evidence="11">
    <location>
        <begin position="1"/>
        <end position="26"/>
    </location>
</feature>
<dbReference type="InterPro" id="IPR000531">
    <property type="entry name" value="Beta-barrel_TonB"/>
</dbReference>
<comment type="similarity">
    <text evidence="9 10">Belongs to the TonB-dependent receptor family.</text>
</comment>
<evidence type="ECO:0000259" key="14">
    <source>
        <dbReference type="Pfam" id="PF11741"/>
    </source>
</evidence>
<keyword evidence="8 9" id="KW-0998">Cell outer membrane</keyword>
<feature type="domain" description="TonB-dependent receptor plug" evidence="13">
    <location>
        <begin position="191"/>
        <end position="295"/>
    </location>
</feature>
<gene>
    <name evidence="15" type="ORF">NIES2135_65910</name>
</gene>
<evidence type="ECO:0000256" key="9">
    <source>
        <dbReference type="PROSITE-ProRule" id="PRU01360"/>
    </source>
</evidence>
<evidence type="ECO:0000256" key="3">
    <source>
        <dbReference type="ARBA" id="ARBA00022452"/>
    </source>
</evidence>
<evidence type="ECO:0000256" key="10">
    <source>
        <dbReference type="RuleBase" id="RU003357"/>
    </source>
</evidence>
<organism evidence="15 16">
    <name type="scientific">Leptolyngbya boryana NIES-2135</name>
    <dbReference type="NCBI Taxonomy" id="1973484"/>
    <lineage>
        <taxon>Bacteria</taxon>
        <taxon>Bacillati</taxon>
        <taxon>Cyanobacteriota</taxon>
        <taxon>Cyanophyceae</taxon>
        <taxon>Leptolyngbyales</taxon>
        <taxon>Leptolyngbyaceae</taxon>
        <taxon>Leptolyngbya group</taxon>
        <taxon>Leptolyngbya</taxon>
    </lineage>
</organism>
<keyword evidence="4 9" id="KW-0812">Transmembrane</keyword>
<dbReference type="InterPro" id="IPR037066">
    <property type="entry name" value="Plug_dom_sf"/>
</dbReference>
<dbReference type="Pfam" id="PF11741">
    <property type="entry name" value="AMIN"/>
    <property type="match status" value="1"/>
</dbReference>
<dbReference type="InterPro" id="IPR010917">
    <property type="entry name" value="TonB_rcpt_CS"/>
</dbReference>
<feature type="domain" description="TonB-dependent receptor-like beta-barrel" evidence="12">
    <location>
        <begin position="386"/>
        <end position="826"/>
    </location>
</feature>
<keyword evidence="5 11" id="KW-0732">Signal</keyword>
<keyword evidence="15" id="KW-0614">Plasmid</keyword>
<sequence length="863" mass="94277">MMSAKAWLWAVVPFLALLQGVKPADAQVSRLPEIESISTAAGTVVAQAPPTVERVNITDVQVRSTENGLALQLTTAPNAALKPIIQTSGNRWIATFENAALALPSGQSFQANNPTAEISQVQVQQVSNIQVQVEIISKSELPNVEIAPTAAGLSLTVLANGKTSSDTATRSDAESEEEEVVVTATRTEEPLKKVPRSITIINRQQIEEQSRLTRNLGDILANTVPGFSAPTQRTNTFGSTLRGRGISVLIDGVPQNGNLQSLPTQLTSIDPSAIERIEIVRGPNSIYGGQATGGTINIITRKPSNQLTSTLELGTTTALTGSEDKFGYNLQYQLSAKQGAVDLTTGIGLTTTGTFYDAEGDRIANSVSPDDTQILNGLLKVGVDLDPQQRLQFTATHYNNRRNNNLTEDASIDVIPGIQKARTLAIDGLQILGTTEGSYIRNTNVALDYTHQNLFGSKVQGQVYYRNNAFRGSGIPFDGRDFLGVIGRTPGESEQFGTRLQVNTPFNPDKTLQLLWGVDYNNEKSFQNIEVFDPEAFDASGGSVFRKIAERTFVPRYTVNDLGLFAQLQWDANDRLNLSGGLRYVNLGLKIDDYVTINDQAVQGGDRQFDTVAFNAGATYQLSDQLSAFASFSQGFSVPSFGFILREPPSGFTRVTDAIRLTEPQKVNNYEVGLRGRWSTVQASISGFYNTSDLGEDFRLVNNNLEIVRAPQRTYGVEATLDWQATKTLSFGGTLTWQEGENDEDEDGNFLALNSITVPPVKLTAYVENETLPGWRNRLQLLYSGNRDRAFQDGVDGGKISSYVTLDFISRIQLGQGELQIGIQNLLNTQYFPVYSQYFAPFFDSANYAGQGRTLSVTYRVTF</sequence>
<dbReference type="AlphaFoldDB" id="A0A1Z4JSM3"/>
<dbReference type="GO" id="GO:0009279">
    <property type="term" value="C:cell outer membrane"/>
    <property type="evidence" value="ECO:0007669"/>
    <property type="project" value="UniProtKB-SubCell"/>
</dbReference>
<dbReference type="Gene3D" id="2.170.130.10">
    <property type="entry name" value="TonB-dependent receptor, plug domain"/>
    <property type="match status" value="1"/>
</dbReference>
<evidence type="ECO:0000256" key="11">
    <source>
        <dbReference type="SAM" id="SignalP"/>
    </source>
</evidence>
<evidence type="ECO:0000256" key="6">
    <source>
        <dbReference type="ARBA" id="ARBA00023077"/>
    </source>
</evidence>
<dbReference type="CDD" id="cd01347">
    <property type="entry name" value="ligand_gated_channel"/>
    <property type="match status" value="1"/>
</dbReference>
<dbReference type="InterPro" id="IPR039426">
    <property type="entry name" value="TonB-dep_rcpt-like"/>
</dbReference>
<dbReference type="InterPro" id="IPR012910">
    <property type="entry name" value="Plug_dom"/>
</dbReference>
<keyword evidence="7 9" id="KW-0472">Membrane</keyword>
<dbReference type="GO" id="GO:0044718">
    <property type="term" value="P:siderophore transmembrane transport"/>
    <property type="evidence" value="ECO:0007669"/>
    <property type="project" value="TreeGrafter"/>
</dbReference>
<evidence type="ECO:0000259" key="13">
    <source>
        <dbReference type="Pfam" id="PF07715"/>
    </source>
</evidence>
<name>A0A1Z4JSM3_LEPBY</name>
<reference evidence="15 16" key="1">
    <citation type="submission" date="2017-06" db="EMBL/GenBank/DDBJ databases">
        <title>Genome sequencing of cyanobaciteial culture collection at National Institute for Environmental Studies (NIES).</title>
        <authorList>
            <person name="Hirose Y."/>
            <person name="Shimura Y."/>
            <person name="Fujisawa T."/>
            <person name="Nakamura Y."/>
            <person name="Kawachi M."/>
        </authorList>
    </citation>
    <scope>NUCLEOTIDE SEQUENCE [LARGE SCALE GENOMIC DNA]</scope>
    <source>
        <strain evidence="15 16">NIES-2135</strain>
        <plasmid evidence="16">Plasmid Plasmid2 dna</plasmid>
    </source>
</reference>
<evidence type="ECO:0000256" key="7">
    <source>
        <dbReference type="ARBA" id="ARBA00023136"/>
    </source>
</evidence>
<keyword evidence="2 9" id="KW-0813">Transport</keyword>
<evidence type="ECO:0000256" key="8">
    <source>
        <dbReference type="ARBA" id="ARBA00023237"/>
    </source>
</evidence>
<evidence type="ECO:0000259" key="12">
    <source>
        <dbReference type="Pfam" id="PF00593"/>
    </source>
</evidence>
<dbReference type="Gene3D" id="2.40.170.20">
    <property type="entry name" value="TonB-dependent receptor, beta-barrel domain"/>
    <property type="match status" value="1"/>
</dbReference>
<evidence type="ECO:0000256" key="4">
    <source>
        <dbReference type="ARBA" id="ARBA00022692"/>
    </source>
</evidence>
<proteinExistence type="inferred from homology"/>
<keyword evidence="6 10" id="KW-0798">TonB box</keyword>
<dbReference type="PANTHER" id="PTHR30069:SF42">
    <property type="entry name" value="FERRIC AEROBACTIN RECEPTOR"/>
    <property type="match status" value="1"/>
</dbReference>
<feature type="domain" description="AMIN" evidence="14">
    <location>
        <begin position="59"/>
        <end position="154"/>
    </location>
</feature>
<accession>A0A1Z4JSM3</accession>
<keyword evidence="16" id="KW-1185">Reference proteome</keyword>
<dbReference type="PANTHER" id="PTHR30069">
    <property type="entry name" value="TONB-DEPENDENT OUTER MEMBRANE RECEPTOR"/>
    <property type="match status" value="1"/>
</dbReference>
<evidence type="ECO:0000256" key="2">
    <source>
        <dbReference type="ARBA" id="ARBA00022448"/>
    </source>
</evidence>
<dbReference type="EMBL" id="AP018205">
    <property type="protein sequence ID" value="BAY59714.1"/>
    <property type="molecule type" value="Genomic_DNA"/>
</dbReference>
<protein>
    <recommendedName>
        <fullName evidence="17">Ferric aerobactin receptor</fullName>
    </recommendedName>
</protein>
<evidence type="ECO:0008006" key="17">
    <source>
        <dbReference type="Google" id="ProtNLM"/>
    </source>
</evidence>
<dbReference type="Proteomes" id="UP000217895">
    <property type="component" value="Plasmid Plasmid2 dna"/>
</dbReference>
<dbReference type="SUPFAM" id="SSF56935">
    <property type="entry name" value="Porins"/>
    <property type="match status" value="1"/>
</dbReference>
<dbReference type="Pfam" id="PF07715">
    <property type="entry name" value="Plug"/>
    <property type="match status" value="1"/>
</dbReference>
<evidence type="ECO:0000313" key="15">
    <source>
        <dbReference type="EMBL" id="BAY59714.1"/>
    </source>
</evidence>